<feature type="transmembrane region" description="Helical" evidence="8">
    <location>
        <begin position="83"/>
        <end position="103"/>
    </location>
</feature>
<dbReference type="PANTHER" id="PTHR30413">
    <property type="entry name" value="INNER MEMBRANE TRANSPORT PERMEASE"/>
    <property type="match status" value="1"/>
</dbReference>
<evidence type="ECO:0000256" key="7">
    <source>
        <dbReference type="ARBA" id="ARBA00023136"/>
    </source>
</evidence>
<keyword evidence="3" id="KW-0813">Transport</keyword>
<evidence type="ECO:0000256" key="8">
    <source>
        <dbReference type="SAM" id="Phobius"/>
    </source>
</evidence>
<evidence type="ECO:0000259" key="9">
    <source>
        <dbReference type="Pfam" id="PF01061"/>
    </source>
</evidence>
<feature type="transmembrane region" description="Helical" evidence="8">
    <location>
        <begin position="283"/>
        <end position="304"/>
    </location>
</feature>
<dbReference type="InterPro" id="IPR013525">
    <property type="entry name" value="ABC2_TM"/>
</dbReference>
<dbReference type="Pfam" id="PF01061">
    <property type="entry name" value="ABC2_membrane"/>
    <property type="match status" value="1"/>
</dbReference>
<comment type="subcellular location">
    <subcellularLocation>
        <location evidence="1">Cell membrane</location>
        <topology evidence="1">Multi-pass membrane protein</topology>
    </subcellularLocation>
</comment>
<comment type="similarity">
    <text evidence="2">Belongs to the ABC-2 integral membrane protein family.</text>
</comment>
<evidence type="ECO:0000256" key="3">
    <source>
        <dbReference type="ARBA" id="ARBA00022448"/>
    </source>
</evidence>
<evidence type="ECO:0000313" key="10">
    <source>
        <dbReference type="EMBL" id="PYE18439.1"/>
    </source>
</evidence>
<feature type="transmembrane region" description="Helical" evidence="8">
    <location>
        <begin position="189"/>
        <end position="215"/>
    </location>
</feature>
<keyword evidence="11" id="KW-1185">Reference proteome</keyword>
<feature type="domain" description="ABC-2 type transporter transmembrane" evidence="9">
    <location>
        <begin position="67"/>
        <end position="274"/>
    </location>
</feature>
<evidence type="ECO:0000256" key="2">
    <source>
        <dbReference type="ARBA" id="ARBA00007783"/>
    </source>
</evidence>
<evidence type="ECO:0000256" key="4">
    <source>
        <dbReference type="ARBA" id="ARBA00022475"/>
    </source>
</evidence>
<keyword evidence="7 8" id="KW-0472">Membrane</keyword>
<accession>A0A318RK52</accession>
<sequence length="315" mass="34882">MAGSPGSTESPAPGSISDTSVFAVGSSLVSTAVDPEPVRPPPAESDSRTFRRAFGDLSSGFRQSELWLLLGWQDIKQRYRRSLLGPLWITIATAVTAVAMGLLYSQLFGNEISSFLPYVMLGFIFWGFISGSILEGAELFTTNEGLIKQIPAPLSVHVYRLTWRQLIIFAHNIPLYAVLLIIFPQPVNWTVVLVLPGIALLVLNAVWVSIVFGILSTRFRDIGQLLATAVQLVFFMTPIIWSATDLEKNVGADSSRVKLVQINPMYHYLEITRGPLLGESVALYHWLIVIACTIGGWVLALMILRNYRARVAYWV</sequence>
<evidence type="ECO:0000256" key="6">
    <source>
        <dbReference type="ARBA" id="ARBA00022989"/>
    </source>
</evidence>
<keyword evidence="4" id="KW-1003">Cell membrane</keyword>
<dbReference type="Proteomes" id="UP000247591">
    <property type="component" value="Unassembled WGS sequence"/>
</dbReference>
<feature type="transmembrane region" description="Helical" evidence="8">
    <location>
        <begin position="161"/>
        <end position="183"/>
    </location>
</feature>
<keyword evidence="6 8" id="KW-1133">Transmembrane helix</keyword>
<evidence type="ECO:0000256" key="1">
    <source>
        <dbReference type="ARBA" id="ARBA00004651"/>
    </source>
</evidence>
<proteinExistence type="inferred from homology"/>
<name>A0A318RK52_WILLI</name>
<dbReference type="GO" id="GO:0005886">
    <property type="term" value="C:plasma membrane"/>
    <property type="evidence" value="ECO:0007669"/>
    <property type="project" value="UniProtKB-SubCell"/>
</dbReference>
<organism evidence="10 11">
    <name type="scientific">Williamsia limnetica</name>
    <dbReference type="NCBI Taxonomy" id="882452"/>
    <lineage>
        <taxon>Bacteria</taxon>
        <taxon>Bacillati</taxon>
        <taxon>Actinomycetota</taxon>
        <taxon>Actinomycetes</taxon>
        <taxon>Mycobacteriales</taxon>
        <taxon>Nocardiaceae</taxon>
        <taxon>Williamsia</taxon>
    </lineage>
</organism>
<dbReference type="PANTHER" id="PTHR30413:SF10">
    <property type="entry name" value="CAPSULE POLYSACCHARIDE EXPORT INNER-MEMBRANE PROTEIN CTRC"/>
    <property type="match status" value="1"/>
</dbReference>
<evidence type="ECO:0000256" key="5">
    <source>
        <dbReference type="ARBA" id="ARBA00022692"/>
    </source>
</evidence>
<feature type="transmembrane region" description="Helical" evidence="8">
    <location>
        <begin position="222"/>
        <end position="241"/>
    </location>
</feature>
<evidence type="ECO:0000313" key="11">
    <source>
        <dbReference type="Proteomes" id="UP000247591"/>
    </source>
</evidence>
<protein>
    <submittedName>
        <fullName evidence="10">ABC-2 type transport system permease protein</fullName>
    </submittedName>
</protein>
<gene>
    <name evidence="10" type="ORF">DFR67_10418</name>
</gene>
<keyword evidence="5 8" id="KW-0812">Transmembrane</keyword>
<dbReference type="EMBL" id="QJSP01000004">
    <property type="protein sequence ID" value="PYE18439.1"/>
    <property type="molecule type" value="Genomic_DNA"/>
</dbReference>
<dbReference type="GO" id="GO:0015920">
    <property type="term" value="P:lipopolysaccharide transport"/>
    <property type="evidence" value="ECO:0007669"/>
    <property type="project" value="TreeGrafter"/>
</dbReference>
<dbReference type="GO" id="GO:0140359">
    <property type="term" value="F:ABC-type transporter activity"/>
    <property type="evidence" value="ECO:0007669"/>
    <property type="project" value="InterPro"/>
</dbReference>
<reference evidence="10 11" key="1">
    <citation type="submission" date="2018-06" db="EMBL/GenBank/DDBJ databases">
        <title>Genomic Encyclopedia of Type Strains, Phase IV (KMG-IV): sequencing the most valuable type-strain genomes for metagenomic binning, comparative biology and taxonomic classification.</title>
        <authorList>
            <person name="Goeker M."/>
        </authorList>
    </citation>
    <scope>NUCLEOTIDE SEQUENCE [LARGE SCALE GENOMIC DNA]</scope>
    <source>
        <strain evidence="10 11">DSM 45521</strain>
    </source>
</reference>
<feature type="transmembrane region" description="Helical" evidence="8">
    <location>
        <begin position="115"/>
        <end position="140"/>
    </location>
</feature>
<comment type="caution">
    <text evidence="10">The sequence shown here is derived from an EMBL/GenBank/DDBJ whole genome shotgun (WGS) entry which is preliminary data.</text>
</comment>
<dbReference type="AlphaFoldDB" id="A0A318RK52"/>